<protein>
    <recommendedName>
        <fullName evidence="2">Porin domain-containing protein</fullName>
    </recommendedName>
</protein>
<comment type="caution">
    <text evidence="3">The sequence shown here is derived from an EMBL/GenBank/DDBJ whole genome shotgun (WGS) entry which is preliminary data.</text>
</comment>
<keyword evidence="4" id="KW-1185">Reference proteome</keyword>
<keyword evidence="1" id="KW-0732">Signal</keyword>
<name>A3TXH7_PSEBH</name>
<feature type="signal peptide" evidence="1">
    <location>
        <begin position="1"/>
        <end position="25"/>
    </location>
</feature>
<dbReference type="HOGENOM" id="CLU_1184065_0_0_5"/>
<dbReference type="SUPFAM" id="SSF56935">
    <property type="entry name" value="Porins"/>
    <property type="match status" value="1"/>
</dbReference>
<dbReference type="Proteomes" id="UP000004318">
    <property type="component" value="Unassembled WGS sequence"/>
</dbReference>
<sequence length="234" mass="24781">MKHGLRPFGAAICGALALAAPAAEAQRALQGELSFELGRNQEKSRNYKHIATSLGTTFDNGVGLQLDLSVGKFESVISTQPAAAVHVYFAPGGGWALGAYLSGEDQRPGNYVHLGLEAGYDAGPFDLEAYAAYRDDRAASSDGSRYGIAAAYAPDSWNGAGLFGGGHVDEGLPGGDRSIAYLGTDYRFGNNTRLSLMAGRTDLSETVMKLSYSITFGDGPRFSRRDNMSTFGPY</sequence>
<feature type="domain" description="Porin" evidence="2">
    <location>
        <begin position="97"/>
        <end position="204"/>
    </location>
</feature>
<gene>
    <name evidence="3" type="ORF">OB2597_02917</name>
</gene>
<dbReference type="Pfam" id="PF13609">
    <property type="entry name" value="Porin_4"/>
    <property type="match status" value="1"/>
</dbReference>
<accession>A3TXH7</accession>
<reference evidence="3 4" key="1">
    <citation type="journal article" date="2010" name="J. Bacteriol.">
        <title>Genome sequences of Oceanicola granulosus HTCC2516(T) and Oceanicola batsensis HTCC2597(TDelta).</title>
        <authorList>
            <person name="Thrash J.C."/>
            <person name="Cho J.C."/>
            <person name="Vergin K.L."/>
            <person name="Giovannoni S.J."/>
        </authorList>
    </citation>
    <scope>NUCLEOTIDE SEQUENCE [LARGE SCALE GENOMIC DNA]</scope>
    <source>
        <strain evidence="4">ATCC BAA-863 / DSM 15984 / KCTC 12145 / HTCC2597</strain>
    </source>
</reference>
<evidence type="ECO:0000259" key="2">
    <source>
        <dbReference type="Pfam" id="PF13609"/>
    </source>
</evidence>
<evidence type="ECO:0000256" key="1">
    <source>
        <dbReference type="SAM" id="SignalP"/>
    </source>
</evidence>
<dbReference type="AlphaFoldDB" id="A3TXH7"/>
<organism evidence="3 4">
    <name type="scientific">Pseudooceanicola batsensis (strain ATCC BAA-863 / DSM 15984 / KCTC 12145 / HTCC2597)</name>
    <name type="common">Oceanicola batsensis</name>
    <dbReference type="NCBI Taxonomy" id="252305"/>
    <lineage>
        <taxon>Bacteria</taxon>
        <taxon>Pseudomonadati</taxon>
        <taxon>Pseudomonadota</taxon>
        <taxon>Alphaproteobacteria</taxon>
        <taxon>Rhodobacterales</taxon>
        <taxon>Paracoccaceae</taxon>
        <taxon>Pseudooceanicola</taxon>
    </lineage>
</organism>
<proteinExistence type="predicted"/>
<evidence type="ECO:0000313" key="4">
    <source>
        <dbReference type="Proteomes" id="UP000004318"/>
    </source>
</evidence>
<dbReference type="InterPro" id="IPR023614">
    <property type="entry name" value="Porin_dom_sf"/>
</dbReference>
<dbReference type="InterPro" id="IPR033900">
    <property type="entry name" value="Gram_neg_porin_domain"/>
</dbReference>
<dbReference type="GO" id="GO:0016020">
    <property type="term" value="C:membrane"/>
    <property type="evidence" value="ECO:0007669"/>
    <property type="project" value="InterPro"/>
</dbReference>
<dbReference type="Gene3D" id="2.40.160.10">
    <property type="entry name" value="Porin"/>
    <property type="match status" value="1"/>
</dbReference>
<dbReference type="EMBL" id="AAMO01000004">
    <property type="protein sequence ID" value="EAQ03537.1"/>
    <property type="molecule type" value="Genomic_DNA"/>
</dbReference>
<dbReference type="GO" id="GO:0015288">
    <property type="term" value="F:porin activity"/>
    <property type="evidence" value="ECO:0007669"/>
    <property type="project" value="InterPro"/>
</dbReference>
<evidence type="ECO:0000313" key="3">
    <source>
        <dbReference type="EMBL" id="EAQ03537.1"/>
    </source>
</evidence>
<feature type="chain" id="PRO_5002659547" description="Porin domain-containing protein" evidence="1">
    <location>
        <begin position="26"/>
        <end position="234"/>
    </location>
</feature>